<dbReference type="GeneID" id="93129365"/>
<reference evidence="3 4" key="1">
    <citation type="submission" date="2021-02" db="EMBL/GenBank/DDBJ databases">
        <title>FDA dAtabase for Regulatory Grade micrObial Sequences (FDA-ARGOS): Supporting development and validation of Infectious Disease Dx tests.</title>
        <authorList>
            <person name="Minogue T."/>
            <person name="Wolcott M."/>
            <person name="Wasieloski L."/>
            <person name="Aguilar W."/>
            <person name="Moore D."/>
            <person name="Jaissle J."/>
            <person name="Tallon L."/>
            <person name="Sadzewicz L."/>
            <person name="Zhao X."/>
            <person name="Boylan J."/>
            <person name="Ott S."/>
            <person name="Bowen H."/>
            <person name="Vavikolanu K."/>
            <person name="Mehta A."/>
            <person name="Aluvathingal J."/>
            <person name="Nadendla S."/>
            <person name="Yan Y."/>
            <person name="Sichtig H."/>
        </authorList>
    </citation>
    <scope>NUCLEOTIDE SEQUENCE [LARGE SCALE GENOMIC DNA]</scope>
    <source>
        <strain evidence="3 4">FDAARGOS_1272</strain>
    </source>
</reference>
<dbReference type="RefSeq" id="WP_006766432.1">
    <property type="nucleotide sequence ID" value="NZ_CABVPR010000002.1"/>
</dbReference>
<evidence type="ECO:0000313" key="3">
    <source>
        <dbReference type="EMBL" id="QRO79491.1"/>
    </source>
</evidence>
<feature type="chain" id="PRO_5034357657" evidence="2">
    <location>
        <begin position="26"/>
        <end position="114"/>
    </location>
</feature>
<name>A0A892IDN4_9BURK</name>
<keyword evidence="2" id="KW-0732">Signal</keyword>
<gene>
    <name evidence="3" type="ORF">I6K02_23415</name>
</gene>
<dbReference type="AlphaFoldDB" id="A0A892IDN4"/>
<dbReference type="Pfam" id="PF13663">
    <property type="entry name" value="DUF4148"/>
    <property type="match status" value="1"/>
</dbReference>
<feature type="signal peptide" evidence="2">
    <location>
        <begin position="1"/>
        <end position="25"/>
    </location>
</feature>
<sequence length="114" mass="12011">MNTQRLVAAAFAVFSVAGIATHVSAQELTRAQVRQQLIDAENRGLRFVTDASYPDVSPLFAQQVKRMPQHQASTALGSEPAATSDAGGPAAMPSRQRAAACVGPVSFCMPYFGS</sequence>
<protein>
    <submittedName>
        <fullName evidence="3">DUF4148 domain-containing protein</fullName>
    </submittedName>
</protein>
<evidence type="ECO:0000256" key="1">
    <source>
        <dbReference type="SAM" id="MobiDB-lite"/>
    </source>
</evidence>
<evidence type="ECO:0000313" key="4">
    <source>
        <dbReference type="Proteomes" id="UP000625568"/>
    </source>
</evidence>
<evidence type="ECO:0000256" key="2">
    <source>
        <dbReference type="SAM" id="SignalP"/>
    </source>
</evidence>
<accession>A0A892IDN4</accession>
<dbReference type="InterPro" id="IPR025421">
    <property type="entry name" value="DUF4148"/>
</dbReference>
<proteinExistence type="predicted"/>
<feature type="region of interest" description="Disordered" evidence="1">
    <location>
        <begin position="67"/>
        <end position="92"/>
    </location>
</feature>
<dbReference type="EMBL" id="CP069483">
    <property type="protein sequence ID" value="QRO79491.1"/>
    <property type="molecule type" value="Genomic_DNA"/>
</dbReference>
<organism evidence="3 4">
    <name type="scientific">Burkholderia dolosa</name>
    <dbReference type="NCBI Taxonomy" id="152500"/>
    <lineage>
        <taxon>Bacteria</taxon>
        <taxon>Pseudomonadati</taxon>
        <taxon>Pseudomonadota</taxon>
        <taxon>Betaproteobacteria</taxon>
        <taxon>Burkholderiales</taxon>
        <taxon>Burkholderiaceae</taxon>
        <taxon>Burkholderia</taxon>
        <taxon>Burkholderia cepacia complex</taxon>
    </lineage>
</organism>
<dbReference type="Proteomes" id="UP000625568">
    <property type="component" value="Chromosome 2"/>
</dbReference>
<keyword evidence="4" id="KW-1185">Reference proteome</keyword>